<dbReference type="Pfam" id="PF00691">
    <property type="entry name" value="OmpA"/>
    <property type="match status" value="1"/>
</dbReference>
<evidence type="ECO:0000313" key="4">
    <source>
        <dbReference type="EMBL" id="MUL34944.1"/>
    </source>
</evidence>
<feature type="region of interest" description="Disordered" evidence="2">
    <location>
        <begin position="490"/>
        <end position="509"/>
    </location>
</feature>
<evidence type="ECO:0000256" key="2">
    <source>
        <dbReference type="SAM" id="MobiDB-lite"/>
    </source>
</evidence>
<dbReference type="SUPFAM" id="SSF47090">
    <property type="entry name" value="PGBD-like"/>
    <property type="match status" value="1"/>
</dbReference>
<keyword evidence="5" id="KW-1185">Reference proteome</keyword>
<dbReference type="InterPro" id="IPR002477">
    <property type="entry name" value="Peptidoglycan-bd-like"/>
</dbReference>
<dbReference type="InterPro" id="IPR006665">
    <property type="entry name" value="OmpA-like"/>
</dbReference>
<dbReference type="Gene3D" id="1.10.101.10">
    <property type="entry name" value="PGBD-like superfamily/PGBD"/>
    <property type="match status" value="1"/>
</dbReference>
<dbReference type="AlphaFoldDB" id="A0A6N8FQ00"/>
<dbReference type="PROSITE" id="PS51123">
    <property type="entry name" value="OMPA_2"/>
    <property type="match status" value="1"/>
</dbReference>
<dbReference type="GO" id="GO:0016020">
    <property type="term" value="C:membrane"/>
    <property type="evidence" value="ECO:0007669"/>
    <property type="project" value="UniProtKB-UniRule"/>
</dbReference>
<gene>
    <name evidence="4" type="ORF">BWI75_00830</name>
</gene>
<dbReference type="Pfam" id="PF13699">
    <property type="entry name" value="eCIS_core"/>
    <property type="match status" value="1"/>
</dbReference>
<dbReference type="EMBL" id="NAPY01000001">
    <property type="protein sequence ID" value="MUL34944.1"/>
    <property type="molecule type" value="Genomic_DNA"/>
</dbReference>
<proteinExistence type="predicted"/>
<dbReference type="InterPro" id="IPR036737">
    <property type="entry name" value="OmpA-like_sf"/>
</dbReference>
<dbReference type="RefSeq" id="WP_105220239.1">
    <property type="nucleotide sequence ID" value="NZ_CAWNSU010000059.1"/>
</dbReference>
<evidence type="ECO:0000259" key="3">
    <source>
        <dbReference type="PROSITE" id="PS51123"/>
    </source>
</evidence>
<dbReference type="PANTHER" id="PTHR30329">
    <property type="entry name" value="STATOR ELEMENT OF FLAGELLAR MOTOR COMPLEX"/>
    <property type="match status" value="1"/>
</dbReference>
<sequence length="651" mass="71168">MILRSPTQTQTKLTPSFTPIQSGLLQRKCASCDQHTIAGGECAKCQKKRSPLQRRSSNRAEISEVPPIVHEVLRSPGQPLDSETRTFMESRFNHDFSYVKIQTVEPSVTQQGIRVGTVGDRYEQEADRVAEQVMRSPTLGLTSKPASHSQYDFSQVQIHADAKAANSARAINAQAYTLNQHLVFGAGQYAPQTTEGKWLLAHELTHVIQQTGGGQPQLAQLTNGNRYLQRKVGDERDLQSERFKDDEVLQAIYDGDLTQYLRIGSTGAAVEKVQQALVDAGYPLPQYGVDGKFGSETAAAVSQFKQDNSILPSDPVIGIQTIEVLDALFASDSVPPRPTPPQPKPQGNAYELGEKEASLSSPGEVDSGPKPILIPDRVILFDFGVKQSELKPTHRDYLQSLVANAQMNQANSRGYVRIVLGYTDVIDREELNVQLRRMRAEAVIQFLLQQGVPASNIKIVRGAPIKEFLADNNSREGRSRNRAVVVELDVTPNPQPPEPQPPEPQGECNSLTPSTLWSITSVAALSYGAGGSITGIAFLLKDRLPNGCEHHMSFIGIIGFGGGLKIKGKSAPFTLSKPSSTDFKTQVPVRFNEFNCFGRVWMLDLGYGIGISFGRASFSAFKTDPEWPDIGGYGIAVGASLGIWIGRWVIT</sequence>
<dbReference type="Pfam" id="PF01471">
    <property type="entry name" value="PG_binding_1"/>
    <property type="match status" value="1"/>
</dbReference>
<dbReference type="SUPFAM" id="SSF103088">
    <property type="entry name" value="OmpA-like"/>
    <property type="match status" value="1"/>
</dbReference>
<name>A0A6N8FQ00_9CHRO</name>
<evidence type="ECO:0000313" key="5">
    <source>
        <dbReference type="Proteomes" id="UP000441797"/>
    </source>
</evidence>
<comment type="caution">
    <text evidence="4">The sequence shown here is derived from an EMBL/GenBank/DDBJ whole genome shotgun (WGS) entry which is preliminary data.</text>
</comment>
<dbReference type="InterPro" id="IPR036366">
    <property type="entry name" value="PGBDSf"/>
</dbReference>
<reference evidence="4 5" key="1">
    <citation type="journal article" date="2019" name="Front. Microbiol.">
        <title>Genomic Features for Desiccation Tolerance and Sugar Biosynthesis in the Extremophile Gloeocapsopsis sp. UTEX B3054.</title>
        <authorList>
            <person name="Urrejola C."/>
            <person name="Alcorta J."/>
            <person name="Salas L."/>
            <person name="Vasquez M."/>
            <person name="Polz M.F."/>
            <person name="Vicuna R."/>
            <person name="Diez B."/>
        </authorList>
    </citation>
    <scope>NUCLEOTIDE SEQUENCE [LARGE SCALE GENOMIC DNA]</scope>
    <source>
        <strain evidence="4 5">1H9</strain>
    </source>
</reference>
<organism evidence="4 5">
    <name type="scientific">Gloeocapsopsis dulcis AAB1 = 1H9</name>
    <dbReference type="NCBI Taxonomy" id="1433147"/>
    <lineage>
        <taxon>Bacteria</taxon>
        <taxon>Bacillati</taxon>
        <taxon>Cyanobacteriota</taxon>
        <taxon>Cyanophyceae</taxon>
        <taxon>Oscillatoriophycideae</taxon>
        <taxon>Chroococcales</taxon>
        <taxon>Chroococcaceae</taxon>
        <taxon>Gloeocapsopsis</taxon>
        <taxon>Gloeocapsopsis dulcis</taxon>
    </lineage>
</organism>
<protein>
    <recommendedName>
        <fullName evidence="3">OmpA-like domain-containing protein</fullName>
    </recommendedName>
</protein>
<dbReference type="Gene3D" id="3.30.1330.60">
    <property type="entry name" value="OmpA-like domain"/>
    <property type="match status" value="1"/>
</dbReference>
<accession>A0A6N8FQ00</accession>
<dbReference type="OrthoDB" id="292792at2"/>
<dbReference type="InterPro" id="IPR036365">
    <property type="entry name" value="PGBD-like_sf"/>
</dbReference>
<keyword evidence="1" id="KW-0472">Membrane</keyword>
<dbReference type="InterPro" id="IPR050330">
    <property type="entry name" value="Bact_OuterMem_StrucFunc"/>
</dbReference>
<dbReference type="PANTHER" id="PTHR30329:SF21">
    <property type="entry name" value="LIPOPROTEIN YIAD-RELATED"/>
    <property type="match status" value="1"/>
</dbReference>
<dbReference type="Proteomes" id="UP000441797">
    <property type="component" value="Unassembled WGS sequence"/>
</dbReference>
<evidence type="ECO:0000256" key="1">
    <source>
        <dbReference type="PROSITE-ProRule" id="PRU00473"/>
    </source>
</evidence>
<feature type="compositionally biased region" description="Pro residues" evidence="2">
    <location>
        <begin position="493"/>
        <end position="504"/>
    </location>
</feature>
<dbReference type="InterPro" id="IPR025295">
    <property type="entry name" value="eCIS_core_dom"/>
</dbReference>
<dbReference type="CDD" id="cd07185">
    <property type="entry name" value="OmpA_C-like"/>
    <property type="match status" value="1"/>
</dbReference>
<feature type="domain" description="OmpA-like" evidence="3">
    <location>
        <begin position="368"/>
        <end position="492"/>
    </location>
</feature>